<dbReference type="Gene3D" id="1.10.10.60">
    <property type="entry name" value="Homeodomain-like"/>
    <property type="match status" value="1"/>
</dbReference>
<evidence type="ECO:0000313" key="6">
    <source>
        <dbReference type="Proteomes" id="UP001056201"/>
    </source>
</evidence>
<name>A0ABY4S427_AQUTE</name>
<dbReference type="InterPro" id="IPR018060">
    <property type="entry name" value="HTH_AraC"/>
</dbReference>
<gene>
    <name evidence="5" type="ORF">MW290_08535</name>
</gene>
<protein>
    <submittedName>
        <fullName evidence="5">Helix-turn-helix transcriptional regulator</fullName>
    </submittedName>
</protein>
<proteinExistence type="predicted"/>
<evidence type="ECO:0000256" key="2">
    <source>
        <dbReference type="ARBA" id="ARBA00023125"/>
    </source>
</evidence>
<dbReference type="InterPro" id="IPR009057">
    <property type="entry name" value="Homeodomain-like_sf"/>
</dbReference>
<dbReference type="PANTHER" id="PTHR47894">
    <property type="entry name" value="HTH-TYPE TRANSCRIPTIONAL REGULATOR GADX"/>
    <property type="match status" value="1"/>
</dbReference>
<dbReference type="SUPFAM" id="SSF46689">
    <property type="entry name" value="Homeodomain-like"/>
    <property type="match status" value="1"/>
</dbReference>
<reference evidence="5" key="1">
    <citation type="submission" date="2022-05" db="EMBL/GenBank/DDBJ databases">
        <title>An RpoN-dependent PEP-CTERM gene is involved in floc formation of an Aquincola tertiaricarbonis strain.</title>
        <authorList>
            <person name="Qiu D."/>
            <person name="Xia M."/>
        </authorList>
    </citation>
    <scope>NUCLEOTIDE SEQUENCE</scope>
    <source>
        <strain evidence="5">RN12</strain>
    </source>
</reference>
<dbReference type="SMART" id="SM00342">
    <property type="entry name" value="HTH_ARAC"/>
    <property type="match status" value="1"/>
</dbReference>
<dbReference type="PROSITE" id="PS01124">
    <property type="entry name" value="HTH_ARAC_FAMILY_2"/>
    <property type="match status" value="1"/>
</dbReference>
<keyword evidence="6" id="KW-1185">Reference proteome</keyword>
<evidence type="ECO:0000313" key="5">
    <source>
        <dbReference type="EMBL" id="URI05984.1"/>
    </source>
</evidence>
<sequence length="377" mass="41497">MFSTRPALPAAPAPSVSMTLARVLHEALRRHGMPADEFHRRSGISAHELTQPGLRVGRQRHERLRALMPLITPGAPDLASIDRDSLQRHWSDQAALWFNQPGAARAVTEWVHFRPLVGSIDTVDLQASDDCLVLTYRPDCQGEAALHSVLANFGILREVLRDHEAAAGPRGLQLRAELAGASRSRARLAWQHRLQMPVHGGSEVDAHRLIVRGPALRAALVPHNPWLAELSRRQLQARLDELAAQPVSDDLLSRAEAVLCGLWDAASGSGPTPPATPTEADDADPGSLQALQRAVAQALGCSRWTLRRHLDCAGLPFAELVERLRARRLAELLPRPELSLLDVAWRTGFQSASAFSRYHRQRYGVPPSARRRVMQPG</sequence>
<feature type="domain" description="HTH araC/xylS-type" evidence="4">
    <location>
        <begin position="295"/>
        <end position="373"/>
    </location>
</feature>
<dbReference type="PANTHER" id="PTHR47894:SF4">
    <property type="entry name" value="HTH-TYPE TRANSCRIPTIONAL REGULATOR GADX"/>
    <property type="match status" value="1"/>
</dbReference>
<accession>A0ABY4S427</accession>
<keyword evidence="2" id="KW-0238">DNA-binding</keyword>
<evidence type="ECO:0000256" key="1">
    <source>
        <dbReference type="ARBA" id="ARBA00023015"/>
    </source>
</evidence>
<dbReference type="Pfam" id="PF12833">
    <property type="entry name" value="HTH_18"/>
    <property type="match status" value="1"/>
</dbReference>
<dbReference type="Proteomes" id="UP001056201">
    <property type="component" value="Chromosome 1"/>
</dbReference>
<keyword evidence="3" id="KW-0804">Transcription</keyword>
<organism evidence="5 6">
    <name type="scientific">Aquincola tertiaricarbonis</name>
    <dbReference type="NCBI Taxonomy" id="391953"/>
    <lineage>
        <taxon>Bacteria</taxon>
        <taxon>Pseudomonadati</taxon>
        <taxon>Pseudomonadota</taxon>
        <taxon>Betaproteobacteria</taxon>
        <taxon>Burkholderiales</taxon>
        <taxon>Sphaerotilaceae</taxon>
        <taxon>Aquincola</taxon>
    </lineage>
</organism>
<evidence type="ECO:0000259" key="4">
    <source>
        <dbReference type="PROSITE" id="PS01124"/>
    </source>
</evidence>
<keyword evidence="1" id="KW-0805">Transcription regulation</keyword>
<dbReference type="EMBL" id="CP097635">
    <property type="protein sequence ID" value="URI05984.1"/>
    <property type="molecule type" value="Genomic_DNA"/>
</dbReference>
<evidence type="ECO:0000256" key="3">
    <source>
        <dbReference type="ARBA" id="ARBA00023163"/>
    </source>
</evidence>